<accession>A0LBT8</accession>
<dbReference type="Pfam" id="PF13476">
    <property type="entry name" value="AAA_23"/>
    <property type="match status" value="1"/>
</dbReference>
<dbReference type="AlphaFoldDB" id="A0LBT8"/>
<dbReference type="Proteomes" id="UP000002586">
    <property type="component" value="Chromosome"/>
</dbReference>
<evidence type="ECO:0000259" key="1">
    <source>
        <dbReference type="Pfam" id="PF13304"/>
    </source>
</evidence>
<dbReference type="OrthoDB" id="9789856at2"/>
<evidence type="ECO:0008006" key="5">
    <source>
        <dbReference type="Google" id="ProtNLM"/>
    </source>
</evidence>
<dbReference type="eggNOG" id="COG3950">
    <property type="taxonomic scope" value="Bacteria"/>
</dbReference>
<gene>
    <name evidence="3" type="ordered locus">Mmc1_2940</name>
</gene>
<evidence type="ECO:0000313" key="3">
    <source>
        <dbReference type="EMBL" id="ABK45431.1"/>
    </source>
</evidence>
<organism evidence="3 4">
    <name type="scientific">Magnetococcus marinus (strain ATCC BAA-1437 / JCM 17883 / MC-1)</name>
    <dbReference type="NCBI Taxonomy" id="156889"/>
    <lineage>
        <taxon>Bacteria</taxon>
        <taxon>Pseudomonadati</taxon>
        <taxon>Pseudomonadota</taxon>
        <taxon>Magnetococcia</taxon>
        <taxon>Magnetococcales</taxon>
        <taxon>Magnetococcaceae</taxon>
        <taxon>Magnetococcus</taxon>
    </lineage>
</organism>
<dbReference type="SUPFAM" id="SSF52540">
    <property type="entry name" value="P-loop containing nucleoside triphosphate hydrolases"/>
    <property type="match status" value="1"/>
</dbReference>
<dbReference type="PANTHER" id="PTHR32182:SF23">
    <property type="entry name" value="ATP BINDING PROTEIN"/>
    <property type="match status" value="1"/>
</dbReference>
<dbReference type="GO" id="GO:0005524">
    <property type="term" value="F:ATP binding"/>
    <property type="evidence" value="ECO:0007669"/>
    <property type="project" value="InterPro"/>
</dbReference>
<dbReference type="GO" id="GO:0000731">
    <property type="term" value="P:DNA synthesis involved in DNA repair"/>
    <property type="evidence" value="ECO:0007669"/>
    <property type="project" value="TreeGrafter"/>
</dbReference>
<dbReference type="InterPro" id="IPR027417">
    <property type="entry name" value="P-loop_NTPase"/>
</dbReference>
<evidence type="ECO:0000313" key="4">
    <source>
        <dbReference type="Proteomes" id="UP000002586"/>
    </source>
</evidence>
<dbReference type="RefSeq" id="WP_011714495.1">
    <property type="nucleotide sequence ID" value="NC_008576.1"/>
</dbReference>
<sequence>MRIHHLHLTHFRRFIDFKLTLDPQLTLLVSRNGGGKSALLDALALALSPYLKHLPTVRGNRLRHGDLRLTPKGRTAPFVRIFCQTSTGLQWDRTLYKDHGKASRKAERNAVGRKALRAYVARNFQPNTPQLPIFIYFGHGAQEKAKRMEPLQRAHAWLDTLQPHGQEASLLEALLQQPEWHALLPWVEQAMTAVIPELSHLRWQKSEGIRVDWQSEAGGSRYPIRLSQLSQGYRRMFILVTEIATRMALANPNLSNLLESTTGLVLIDEIEMQLHPSWQQRVLPDLMRTFPNLQFVVTTHSPQVVTTVPPHHLRILHWEHDQVQLHCATFSLGAKAHQVLKEVLGTDPRPEQLEIVRQLRRYQALVADGYWDHAEGQALRKILDAWGAEHEPELRRLDMDIRLKELDRLT</sequence>
<dbReference type="Gene3D" id="3.40.50.300">
    <property type="entry name" value="P-loop containing nucleotide triphosphate hydrolases"/>
    <property type="match status" value="1"/>
</dbReference>
<dbReference type="GO" id="GO:0006302">
    <property type="term" value="P:double-strand break repair"/>
    <property type="evidence" value="ECO:0007669"/>
    <property type="project" value="InterPro"/>
</dbReference>
<dbReference type="PANTHER" id="PTHR32182">
    <property type="entry name" value="DNA REPLICATION AND REPAIR PROTEIN RECF"/>
    <property type="match status" value="1"/>
</dbReference>
<name>A0LBT8_MAGMM</name>
<protein>
    <recommendedName>
        <fullName evidence="5">SMC domain protein</fullName>
    </recommendedName>
</protein>
<dbReference type="InterPro" id="IPR038729">
    <property type="entry name" value="Rad50/SbcC_AAA"/>
</dbReference>
<proteinExistence type="predicted"/>
<feature type="domain" description="Rad50/SbcC-type AAA" evidence="2">
    <location>
        <begin position="6"/>
        <end position="195"/>
    </location>
</feature>
<dbReference type="GO" id="GO:0016887">
    <property type="term" value="F:ATP hydrolysis activity"/>
    <property type="evidence" value="ECO:0007669"/>
    <property type="project" value="InterPro"/>
</dbReference>
<feature type="domain" description="ATPase AAA-type core" evidence="1">
    <location>
        <begin position="219"/>
        <end position="305"/>
    </location>
</feature>
<reference evidence="3 4" key="2">
    <citation type="journal article" date="2012" name="Int. J. Syst. Evol. Microbiol.">
        <title>Magnetococcus marinus gen. nov., sp. nov., a marine, magnetotactic bacterium that represents a novel lineage (Magnetococcaceae fam. nov.; Magnetococcales ord. nov.) at the base of the Alphaproteobacteria.</title>
        <authorList>
            <person name="Bazylinski D.A."/>
            <person name="Williams T.J."/>
            <person name="Lefevre C.T."/>
            <person name="Berg R.J."/>
            <person name="Zhang C.L."/>
            <person name="Bowser S.S."/>
            <person name="Dean A.J."/>
            <person name="Beveridge T.J."/>
        </authorList>
    </citation>
    <scope>NUCLEOTIDE SEQUENCE [LARGE SCALE GENOMIC DNA]</scope>
    <source>
        <strain evidence="4">ATCC BAA-1437 / JCM 17883 / MC-1</strain>
    </source>
</reference>
<reference evidence="4" key="1">
    <citation type="journal article" date="2009" name="Appl. Environ. Microbiol.">
        <title>Complete genome sequence of the chemolithoautotrophic marine magnetotactic coccus strain MC-1.</title>
        <authorList>
            <person name="Schubbe S."/>
            <person name="Williams T.J."/>
            <person name="Xie G."/>
            <person name="Kiss H.E."/>
            <person name="Brettin T.S."/>
            <person name="Martinez D."/>
            <person name="Ross C.A."/>
            <person name="Schuler D."/>
            <person name="Cox B.L."/>
            <person name="Nealson K.H."/>
            <person name="Bazylinski D.A."/>
        </authorList>
    </citation>
    <scope>NUCLEOTIDE SEQUENCE [LARGE SCALE GENOMIC DNA]</scope>
    <source>
        <strain evidence="4">ATCC BAA-1437 / JCM 17883 / MC-1</strain>
    </source>
</reference>
<dbReference type="HOGENOM" id="CLU_033429_1_0_5"/>
<dbReference type="EMBL" id="CP000471">
    <property type="protein sequence ID" value="ABK45431.1"/>
    <property type="molecule type" value="Genomic_DNA"/>
</dbReference>
<dbReference type="KEGG" id="mgm:Mmc1_2940"/>
<dbReference type="Pfam" id="PF13304">
    <property type="entry name" value="AAA_21"/>
    <property type="match status" value="1"/>
</dbReference>
<dbReference type="STRING" id="156889.Mmc1_2940"/>
<dbReference type="InterPro" id="IPR003959">
    <property type="entry name" value="ATPase_AAA_core"/>
</dbReference>
<evidence type="ECO:0000259" key="2">
    <source>
        <dbReference type="Pfam" id="PF13476"/>
    </source>
</evidence>
<keyword evidence="4" id="KW-1185">Reference proteome</keyword>